<protein>
    <submittedName>
        <fullName evidence="1">Uncharacterized protein</fullName>
    </submittedName>
</protein>
<keyword evidence="2" id="KW-1185">Reference proteome</keyword>
<name>A0ABT3AYW2_9CYAN</name>
<sequence>MVIFRQAKANDVALFVWKLGDRNIGINIGTAGDITLGNLSSGRNPDD</sequence>
<evidence type="ECO:0000313" key="2">
    <source>
        <dbReference type="Proteomes" id="UP001526143"/>
    </source>
</evidence>
<accession>A0ABT3AYW2</accession>
<dbReference type="RefSeq" id="WP_263745739.1">
    <property type="nucleotide sequence ID" value="NZ_JAOWRF010000174.1"/>
</dbReference>
<evidence type="ECO:0000313" key="1">
    <source>
        <dbReference type="EMBL" id="MCV3214180.1"/>
    </source>
</evidence>
<organism evidence="1 2">
    <name type="scientific">Plectonema radiosum NIES-515</name>
    <dbReference type="NCBI Taxonomy" id="2986073"/>
    <lineage>
        <taxon>Bacteria</taxon>
        <taxon>Bacillati</taxon>
        <taxon>Cyanobacteriota</taxon>
        <taxon>Cyanophyceae</taxon>
        <taxon>Oscillatoriophycideae</taxon>
        <taxon>Oscillatoriales</taxon>
        <taxon>Microcoleaceae</taxon>
        <taxon>Plectonema</taxon>
    </lineage>
</organism>
<dbReference type="Proteomes" id="UP001526143">
    <property type="component" value="Unassembled WGS sequence"/>
</dbReference>
<reference evidence="1 2" key="1">
    <citation type="submission" date="2022-10" db="EMBL/GenBank/DDBJ databases">
        <title>Identification of biosynthetic pathway for the production of the potent trypsin inhibitor radiosumin.</title>
        <authorList>
            <person name="Fewer D.P."/>
            <person name="Delbaje E."/>
            <person name="Ouyang X."/>
            <person name="Agostino P.D."/>
            <person name="Wahlsten M."/>
            <person name="Jokela J."/>
            <person name="Permi P."/>
            <person name="Haapaniemi E."/>
            <person name="Koistinen H."/>
        </authorList>
    </citation>
    <scope>NUCLEOTIDE SEQUENCE [LARGE SCALE GENOMIC DNA]</scope>
    <source>
        <strain evidence="1 2">NIES-515</strain>
    </source>
</reference>
<comment type="caution">
    <text evidence="1">The sequence shown here is derived from an EMBL/GenBank/DDBJ whole genome shotgun (WGS) entry which is preliminary data.</text>
</comment>
<dbReference type="EMBL" id="JAOWRF010000174">
    <property type="protein sequence ID" value="MCV3214180.1"/>
    <property type="molecule type" value="Genomic_DNA"/>
</dbReference>
<proteinExistence type="predicted"/>
<gene>
    <name evidence="1" type="ORF">OGM63_11770</name>
</gene>